<proteinExistence type="predicted"/>
<dbReference type="RefSeq" id="XP_001327190.1">
    <property type="nucleotide sequence ID" value="XM_001327155.1"/>
</dbReference>
<sequence>MFIHFVLLFKYINQSCYSTDGKTLKRVADSSPDLIISAKCEIIQDKCFYRLNSLNSFSFEENPNLTTIGSSSFYGCKKLSIINLSSCNKLKIISENAFSTCKNVTEILLPSGLLEMQHDSFHNNELVSSLFIPASVANIGRDAFQNCIKLENVIFEENSNLSSLEIYVFAFTNISSFQIPEKVNKVAGNAFYDSKLTNLTIHPNNKHLILEDNNFVFSANKSVLFFICNKSFETYEIPNTVTTLGEYLFYKSGYKSITIPNSVTTIENGCFSNTNFESITLPNSLTTIGQNCFSVAKLTSITIPENVKRIEHAAFFSCSDLINATFLGPVDYVGFQAFDYCKNLKLINFPNSPMIVNYAWFHYGFSSKLFLSFTCKSLFSYDAIVRNTKVLISYINESELIITTNLFILNANQTHLYGYWGLSKIIRIPKSVTIIKERAFENCDQTSIDFETSSQLSEIDNYAFRNCSNLNSFKYTPPSLSKVGVESFKDCIRLVSVSFVSTDLLVMNNAFENCISLVNFSNILSILDGCFSGCINLTHINILDNSRFIGSQSFKNCYSLESIVIPSSIETISEYSFLNCTNLRSIKFIETNSLLKISNNSFLGCNSLQNISDFESNKYRCIDNTLYYKNETGDYLIYHATSSLDKTLFINCSVICSYSFNECNNIYNITILPNSVSLIEKYSFNNCKNLQHINFPLSVETVDCKSFVECHSIRCPLIIENTKLDYIRMIIESGIPRRVILSCDGYCDTRNFETLYRFSNTLVLFLLTSYS</sequence>
<dbReference type="AlphaFoldDB" id="A2DX85"/>
<dbReference type="SMR" id="A2DX85"/>
<dbReference type="EMBL" id="DS113262">
    <property type="protein sequence ID" value="EAY14967.1"/>
    <property type="molecule type" value="Genomic_DNA"/>
</dbReference>
<accession>A2DX85</accession>
<keyword evidence="2" id="KW-1185">Reference proteome</keyword>
<dbReference type="SUPFAM" id="SSF52058">
    <property type="entry name" value="L domain-like"/>
    <property type="match status" value="3"/>
</dbReference>
<dbReference type="InterPro" id="IPR026906">
    <property type="entry name" value="LRR_5"/>
</dbReference>
<dbReference type="InterPro" id="IPR053139">
    <property type="entry name" value="Surface_bspA-like"/>
</dbReference>
<dbReference type="VEuPathDB" id="TrichDB:TVAG_396970"/>
<reference evidence="1" key="2">
    <citation type="journal article" date="2007" name="Science">
        <title>Draft genome sequence of the sexually transmitted pathogen Trichomonas vaginalis.</title>
        <authorList>
            <person name="Carlton J.M."/>
            <person name="Hirt R.P."/>
            <person name="Silva J.C."/>
            <person name="Delcher A.L."/>
            <person name="Schatz M."/>
            <person name="Zhao Q."/>
            <person name="Wortman J.R."/>
            <person name="Bidwell S.L."/>
            <person name="Alsmark U.C.M."/>
            <person name="Besteiro S."/>
            <person name="Sicheritz-Ponten T."/>
            <person name="Noel C.J."/>
            <person name="Dacks J.B."/>
            <person name="Foster P.G."/>
            <person name="Simillion C."/>
            <person name="Van de Peer Y."/>
            <person name="Miranda-Saavedra D."/>
            <person name="Barton G.J."/>
            <person name="Westrop G.D."/>
            <person name="Mueller S."/>
            <person name="Dessi D."/>
            <person name="Fiori P.L."/>
            <person name="Ren Q."/>
            <person name="Paulsen I."/>
            <person name="Zhang H."/>
            <person name="Bastida-Corcuera F.D."/>
            <person name="Simoes-Barbosa A."/>
            <person name="Brown M.T."/>
            <person name="Hayes R.D."/>
            <person name="Mukherjee M."/>
            <person name="Okumura C.Y."/>
            <person name="Schneider R."/>
            <person name="Smith A.J."/>
            <person name="Vanacova S."/>
            <person name="Villalvazo M."/>
            <person name="Haas B.J."/>
            <person name="Pertea M."/>
            <person name="Feldblyum T.V."/>
            <person name="Utterback T.R."/>
            <person name="Shu C.L."/>
            <person name="Osoegawa K."/>
            <person name="de Jong P.J."/>
            <person name="Hrdy I."/>
            <person name="Horvathova L."/>
            <person name="Zubacova Z."/>
            <person name="Dolezal P."/>
            <person name="Malik S.B."/>
            <person name="Logsdon J.M. Jr."/>
            <person name="Henze K."/>
            <person name="Gupta A."/>
            <person name="Wang C.C."/>
            <person name="Dunne R.L."/>
            <person name="Upcroft J.A."/>
            <person name="Upcroft P."/>
            <person name="White O."/>
            <person name="Salzberg S.L."/>
            <person name="Tang P."/>
            <person name="Chiu C.-H."/>
            <person name="Lee Y.-S."/>
            <person name="Embley T.M."/>
            <person name="Coombs G.H."/>
            <person name="Mottram J.C."/>
            <person name="Tachezy J."/>
            <person name="Fraser-Liggett C.M."/>
            <person name="Johnson P.J."/>
        </authorList>
    </citation>
    <scope>NUCLEOTIDE SEQUENCE [LARGE SCALE GENOMIC DNA]</scope>
    <source>
        <strain evidence="1">G3</strain>
    </source>
</reference>
<dbReference type="InParanoid" id="A2DX85"/>
<name>A2DX85_TRIV3</name>
<reference evidence="1" key="1">
    <citation type="submission" date="2006-10" db="EMBL/GenBank/DDBJ databases">
        <authorList>
            <person name="Amadeo P."/>
            <person name="Zhao Q."/>
            <person name="Wortman J."/>
            <person name="Fraser-Liggett C."/>
            <person name="Carlton J."/>
        </authorList>
    </citation>
    <scope>NUCLEOTIDE SEQUENCE</scope>
    <source>
        <strain evidence="1">G3</strain>
    </source>
</reference>
<gene>
    <name evidence="1" type="ORF">TVAG_396970</name>
</gene>
<dbReference type="InterPro" id="IPR032675">
    <property type="entry name" value="LRR_dom_sf"/>
</dbReference>
<evidence type="ECO:0000313" key="2">
    <source>
        <dbReference type="Proteomes" id="UP000001542"/>
    </source>
</evidence>
<dbReference type="STRING" id="5722.A2DX85"/>
<dbReference type="KEGG" id="tva:4772966"/>
<dbReference type="Proteomes" id="UP000001542">
    <property type="component" value="Unassembled WGS sequence"/>
</dbReference>
<protein>
    <submittedName>
        <fullName evidence="1">Surface antigen BspA-like</fullName>
    </submittedName>
</protein>
<organism evidence="1 2">
    <name type="scientific">Trichomonas vaginalis (strain ATCC PRA-98 / G3)</name>
    <dbReference type="NCBI Taxonomy" id="412133"/>
    <lineage>
        <taxon>Eukaryota</taxon>
        <taxon>Metamonada</taxon>
        <taxon>Parabasalia</taxon>
        <taxon>Trichomonadida</taxon>
        <taxon>Trichomonadidae</taxon>
        <taxon>Trichomonas</taxon>
    </lineage>
</organism>
<dbReference type="PANTHER" id="PTHR45661">
    <property type="entry name" value="SURFACE ANTIGEN"/>
    <property type="match status" value="1"/>
</dbReference>
<dbReference type="PANTHER" id="PTHR45661:SF3">
    <property type="entry name" value="IG-LIKE DOMAIN-CONTAINING PROTEIN"/>
    <property type="match status" value="1"/>
</dbReference>
<dbReference type="Pfam" id="PF13306">
    <property type="entry name" value="LRR_5"/>
    <property type="match status" value="4"/>
</dbReference>
<dbReference type="VEuPathDB" id="TrichDB:TVAGG3_0673370"/>
<evidence type="ECO:0000313" key="1">
    <source>
        <dbReference type="EMBL" id="EAY14967.1"/>
    </source>
</evidence>
<dbReference type="Gene3D" id="3.80.10.10">
    <property type="entry name" value="Ribonuclease Inhibitor"/>
    <property type="match status" value="4"/>
</dbReference>